<evidence type="ECO:0000256" key="4">
    <source>
        <dbReference type="ARBA" id="ARBA00022777"/>
    </source>
</evidence>
<feature type="domain" description="Protein kinase" evidence="7">
    <location>
        <begin position="49"/>
        <end position="333"/>
    </location>
</feature>
<evidence type="ECO:0000313" key="8">
    <source>
        <dbReference type="EMBL" id="KAB8247355.1"/>
    </source>
</evidence>
<dbReference type="InterPro" id="IPR008271">
    <property type="entry name" value="Ser/Thr_kinase_AS"/>
</dbReference>
<keyword evidence="5" id="KW-0067">ATP-binding</keyword>
<accession>A0A5N6GZI4</accession>
<dbReference type="Pfam" id="PF00069">
    <property type="entry name" value="Pkinase"/>
    <property type="match status" value="1"/>
</dbReference>
<dbReference type="PROSITE" id="PS00108">
    <property type="entry name" value="PROTEIN_KINASE_ST"/>
    <property type="match status" value="1"/>
</dbReference>
<sequence length="344" mass="38609">MPLPYQLSGRYAWWWILSTCFGICGWFLADNVTTTSRATTKTTRLAQYGWPCPVQATGSTATVFRCLMENGTMYAVKRFRKPGPGVSATAYADSVHHEVRVGAQIPPHRQILEILDFFAEDGRWYLVMPFVPTSLYDHTVGDGAHGYSVDEVDCVFYQLLNGVAFLHQWRVTHLDLKLNNILITEDGEVKIIDLGQARFFDRSVPEPKLTRPLGTPPNFPWEAYHDQAYDPFAADAWALGIIYCESILPTAPWNLGTQGNVEKEQFAFFGPTDTPDGKSQSTTPMEREQVKSTVEMILGHLPPSSRPLISQLLNADPAKRIGAIERASSDLWFSSLRRRCSSQS</sequence>
<dbReference type="GO" id="GO:0005524">
    <property type="term" value="F:ATP binding"/>
    <property type="evidence" value="ECO:0007669"/>
    <property type="project" value="UniProtKB-KW"/>
</dbReference>
<evidence type="ECO:0000256" key="1">
    <source>
        <dbReference type="ARBA" id="ARBA00022527"/>
    </source>
</evidence>
<dbReference type="SUPFAM" id="SSF56112">
    <property type="entry name" value="Protein kinase-like (PK-like)"/>
    <property type="match status" value="1"/>
</dbReference>
<dbReference type="Gene3D" id="1.10.510.10">
    <property type="entry name" value="Transferase(Phosphotransferase) domain 1"/>
    <property type="match status" value="1"/>
</dbReference>
<gene>
    <name evidence="8" type="ORF">BDV35DRAFT_404422</name>
</gene>
<evidence type="ECO:0000256" key="6">
    <source>
        <dbReference type="SAM" id="Phobius"/>
    </source>
</evidence>
<dbReference type="PANTHER" id="PTHR24345:SF0">
    <property type="entry name" value="CELL CYCLE SERINE_THREONINE-PROTEIN KINASE CDC5_MSD2"/>
    <property type="match status" value="1"/>
</dbReference>
<dbReference type="SMART" id="SM00220">
    <property type="entry name" value="S_TKc"/>
    <property type="match status" value="1"/>
</dbReference>
<evidence type="ECO:0000256" key="2">
    <source>
        <dbReference type="ARBA" id="ARBA00022679"/>
    </source>
</evidence>
<dbReference type="Proteomes" id="UP000325434">
    <property type="component" value="Unassembled WGS sequence"/>
</dbReference>
<dbReference type="AlphaFoldDB" id="A0A5N6GZI4"/>
<dbReference type="GO" id="GO:0005634">
    <property type="term" value="C:nucleus"/>
    <property type="evidence" value="ECO:0007669"/>
    <property type="project" value="TreeGrafter"/>
</dbReference>
<organism evidence="8">
    <name type="scientific">Aspergillus flavus</name>
    <dbReference type="NCBI Taxonomy" id="5059"/>
    <lineage>
        <taxon>Eukaryota</taxon>
        <taxon>Fungi</taxon>
        <taxon>Dikarya</taxon>
        <taxon>Ascomycota</taxon>
        <taxon>Pezizomycotina</taxon>
        <taxon>Eurotiomycetes</taxon>
        <taxon>Eurotiomycetidae</taxon>
        <taxon>Eurotiales</taxon>
        <taxon>Aspergillaceae</taxon>
        <taxon>Aspergillus</taxon>
        <taxon>Aspergillus subgen. Circumdati</taxon>
    </lineage>
</organism>
<reference evidence="8" key="1">
    <citation type="submission" date="2019-04" db="EMBL/GenBank/DDBJ databases">
        <title>Friends and foes A comparative genomics study of 23 Aspergillus species from section Flavi.</title>
        <authorList>
            <consortium name="DOE Joint Genome Institute"/>
            <person name="Kjaerbolling I."/>
            <person name="Vesth T."/>
            <person name="Frisvad J.C."/>
            <person name="Nybo J.L."/>
            <person name="Theobald S."/>
            <person name="Kildgaard S."/>
            <person name="Isbrandt T."/>
            <person name="Kuo A."/>
            <person name="Sato A."/>
            <person name="Lyhne E.K."/>
            <person name="Kogle M.E."/>
            <person name="Wiebenga A."/>
            <person name="Kun R.S."/>
            <person name="Lubbers R.J."/>
            <person name="Makela M.R."/>
            <person name="Barry K."/>
            <person name="Chovatia M."/>
            <person name="Clum A."/>
            <person name="Daum C."/>
            <person name="Haridas S."/>
            <person name="He G."/>
            <person name="LaButti K."/>
            <person name="Lipzen A."/>
            <person name="Mondo S."/>
            <person name="Riley R."/>
            <person name="Salamov A."/>
            <person name="Simmons B.A."/>
            <person name="Magnuson J.K."/>
            <person name="Henrissat B."/>
            <person name="Mortensen U.H."/>
            <person name="Larsen T.O."/>
            <person name="Devries R.P."/>
            <person name="Grigoriev I.V."/>
            <person name="Machida M."/>
            <person name="Baker S.E."/>
            <person name="Andersen M.R."/>
        </authorList>
    </citation>
    <scope>NUCLEOTIDE SEQUENCE [LARGE SCALE GENOMIC DNA]</scope>
    <source>
        <strain evidence="8">CBS 121.62</strain>
    </source>
</reference>
<evidence type="ECO:0000256" key="5">
    <source>
        <dbReference type="ARBA" id="ARBA00022840"/>
    </source>
</evidence>
<dbReference type="PANTHER" id="PTHR24345">
    <property type="entry name" value="SERINE/THREONINE-PROTEIN KINASE PLK"/>
    <property type="match status" value="1"/>
</dbReference>
<keyword evidence="1" id="KW-0723">Serine/threonine-protein kinase</keyword>
<evidence type="ECO:0000259" key="7">
    <source>
        <dbReference type="PROSITE" id="PS50011"/>
    </source>
</evidence>
<feature type="transmembrane region" description="Helical" evidence="6">
    <location>
        <begin position="12"/>
        <end position="29"/>
    </location>
</feature>
<dbReference type="GO" id="GO:0004674">
    <property type="term" value="F:protein serine/threonine kinase activity"/>
    <property type="evidence" value="ECO:0007669"/>
    <property type="project" value="UniProtKB-KW"/>
</dbReference>
<evidence type="ECO:0000256" key="3">
    <source>
        <dbReference type="ARBA" id="ARBA00022741"/>
    </source>
</evidence>
<dbReference type="InterPro" id="IPR011009">
    <property type="entry name" value="Kinase-like_dom_sf"/>
</dbReference>
<keyword evidence="2" id="KW-0808">Transferase</keyword>
<dbReference type="InterPro" id="IPR000719">
    <property type="entry name" value="Prot_kinase_dom"/>
</dbReference>
<dbReference type="EMBL" id="ML734590">
    <property type="protein sequence ID" value="KAB8247355.1"/>
    <property type="molecule type" value="Genomic_DNA"/>
</dbReference>
<protein>
    <submittedName>
        <fullName evidence="8">Checkpoint kinase</fullName>
    </submittedName>
</protein>
<keyword evidence="4 8" id="KW-0418">Kinase</keyword>
<keyword evidence="3" id="KW-0547">Nucleotide-binding</keyword>
<keyword evidence="6" id="KW-1133">Transmembrane helix</keyword>
<dbReference type="PROSITE" id="PS50011">
    <property type="entry name" value="PROTEIN_KINASE_DOM"/>
    <property type="match status" value="1"/>
</dbReference>
<proteinExistence type="predicted"/>
<dbReference type="VEuPathDB" id="FungiDB:F9C07_2165393"/>
<keyword evidence="6" id="KW-0812">Transmembrane</keyword>
<name>A0A5N6GZI4_ASPFL</name>
<keyword evidence="6" id="KW-0472">Membrane</keyword>
<dbReference type="VEuPathDB" id="FungiDB:AFLA_009522"/>